<proteinExistence type="predicted"/>
<sequence length="569" mass="62796">MSPHAAPDATTAAAKVDVNGTAVPQPLTVSGVPARRAKTTLPAGVAAYADSDMFKSSVSYLVRLFGRVALTSNRSPGLLHQAKGSTMGCKSRMVCASNPDDESRRADPWPEIQASSLKQAAHYLKQPGLISLGGGLPSSDYFPFDEISIKVPVAPHFSEKETHESGQIITAGKYDIQEGKSDFDLEICLNYGQSVGAAQMLRFVTEHTEIVHNPPYSDWQCSLSAGNTASWDMVLRMFCERGDYILTEEYSFSSALETALPQGLRLAPVKMDEQGILPSALEEILSNWDVSSRGARKPFVLYTVPSGQNPTGATQSAERRKEVYKIAQKHNIIIVEDEPYYFLQMQPYKGANAPQDPAPANHTEFLKALIPSFLSMDVDGRVVRLESFSKVLSPGSRVGWVVASAQIIERFLRNAETCTQNPSGMAQIILFKLLDEAWGHEKYLEWLIFLRMEYTARRNVMLEACESFLPTSIASWTAPAAGMFHWIKIDWTRHPLARAGKSYDIVEEAIFKAAVDQGVLVSRGSWFAADHSKPPIDMFFRATFAAAPADKIQQAIKRFGETLTAQFEL</sequence>
<keyword evidence="1" id="KW-0032">Aminotransferase</keyword>
<organism evidence="1">
    <name type="scientific">Ophidiomyces ophidiicola</name>
    <dbReference type="NCBI Taxonomy" id="1387563"/>
    <lineage>
        <taxon>Eukaryota</taxon>
        <taxon>Fungi</taxon>
        <taxon>Dikarya</taxon>
        <taxon>Ascomycota</taxon>
        <taxon>Pezizomycotina</taxon>
        <taxon>Eurotiomycetes</taxon>
        <taxon>Eurotiomycetidae</taxon>
        <taxon>Onygenales</taxon>
        <taxon>Onygenaceae</taxon>
        <taxon>Ophidiomyces</taxon>
    </lineage>
</organism>
<dbReference type="EMBL" id="JALBCA010000163">
    <property type="protein sequence ID" value="KAI2381853.1"/>
    <property type="molecule type" value="Genomic_DNA"/>
</dbReference>
<comment type="caution">
    <text evidence="1">The sequence shown here is derived from an EMBL/GenBank/DDBJ whole genome shotgun (WGS) entry which is preliminary data.</text>
</comment>
<accession>A0ACB8UNG8</accession>
<gene>
    <name evidence="1" type="primary">ARO8</name>
    <name evidence="1" type="ORF">LOY88_006540</name>
</gene>
<name>A0ACB8UNG8_9EURO</name>
<protein>
    <submittedName>
        <fullName evidence="1">Aromatic/aminoadipate aminotransferase 1</fullName>
    </submittedName>
</protein>
<reference evidence="1" key="1">
    <citation type="journal article" date="2022" name="bioRxiv">
        <title>Population genetic analysis of Ophidiomyces ophidiicola, the causative agent of snake fungal disease, indicates recent introductions to the USA.</title>
        <authorList>
            <person name="Ladner J.T."/>
            <person name="Palmer J.M."/>
            <person name="Ettinger C.L."/>
            <person name="Stajich J.E."/>
            <person name="Farrell T.M."/>
            <person name="Glorioso B.M."/>
            <person name="Lawson B."/>
            <person name="Price S.J."/>
            <person name="Stengle A.G."/>
            <person name="Grear D.A."/>
            <person name="Lorch J.M."/>
        </authorList>
    </citation>
    <scope>NUCLEOTIDE SEQUENCE</scope>
    <source>
        <strain evidence="1">NWHC 24266-5</strain>
    </source>
</reference>
<evidence type="ECO:0000313" key="1">
    <source>
        <dbReference type="EMBL" id="KAI2381853.1"/>
    </source>
</evidence>
<keyword evidence="1" id="KW-0808">Transferase</keyword>